<organism evidence="1">
    <name type="scientific">mine drainage metagenome</name>
    <dbReference type="NCBI Taxonomy" id="410659"/>
    <lineage>
        <taxon>unclassified sequences</taxon>
        <taxon>metagenomes</taxon>
        <taxon>ecological metagenomes</taxon>
    </lineage>
</organism>
<sequence length="150" mass="16633">MMAERRTGIKRRSRKPSALEVLAPAELAGVFEQLLRRRPELRAEADRMARELLADTEQEGVTDEVEADLRSLSIDALNSRAGRQRWGYVDPTEAAWELLGEAVEVYDGEVARLLTLDMVEAATAAALGFVAGLYRCRGCDDGDRLLSWAP</sequence>
<dbReference type="AlphaFoldDB" id="T1AWP6"/>
<protein>
    <submittedName>
        <fullName evidence="1">Uncharacterized protein</fullName>
    </submittedName>
</protein>
<name>T1AWP6_9ZZZZ</name>
<feature type="non-terminal residue" evidence="1">
    <location>
        <position position="150"/>
    </location>
</feature>
<dbReference type="EMBL" id="AUZX01010713">
    <property type="protein sequence ID" value="EQD46510.1"/>
    <property type="molecule type" value="Genomic_DNA"/>
</dbReference>
<accession>T1AWP6</accession>
<comment type="caution">
    <text evidence="1">The sequence shown here is derived from an EMBL/GenBank/DDBJ whole genome shotgun (WGS) entry which is preliminary data.</text>
</comment>
<proteinExistence type="predicted"/>
<reference evidence="1" key="1">
    <citation type="submission" date="2013-08" db="EMBL/GenBank/DDBJ databases">
        <authorList>
            <person name="Mendez C."/>
            <person name="Richter M."/>
            <person name="Ferrer M."/>
            <person name="Sanchez J."/>
        </authorList>
    </citation>
    <scope>NUCLEOTIDE SEQUENCE</scope>
</reference>
<evidence type="ECO:0000313" key="1">
    <source>
        <dbReference type="EMBL" id="EQD46510.1"/>
    </source>
</evidence>
<gene>
    <name evidence="1" type="ORF">B1A_14591</name>
</gene>
<reference evidence="1" key="2">
    <citation type="journal article" date="2014" name="ISME J.">
        <title>Microbial stratification in low pH oxic and suboxic macroscopic growths along an acid mine drainage.</title>
        <authorList>
            <person name="Mendez-Garcia C."/>
            <person name="Mesa V."/>
            <person name="Sprenger R.R."/>
            <person name="Richter M."/>
            <person name="Diez M.S."/>
            <person name="Solano J."/>
            <person name="Bargiela R."/>
            <person name="Golyshina O.V."/>
            <person name="Manteca A."/>
            <person name="Ramos J.L."/>
            <person name="Gallego J.R."/>
            <person name="Llorente I."/>
            <person name="Martins Dos Santos V.A."/>
            <person name="Jensen O.N."/>
            <person name="Pelaez A.I."/>
            <person name="Sanchez J."/>
            <person name="Ferrer M."/>
        </authorList>
    </citation>
    <scope>NUCLEOTIDE SEQUENCE</scope>
</reference>